<sequence>MPGTQAPHQARAAPEAVLLALRKLATEEYAGPAELEQMSVHALKGRLAARGIDCSKAVEKRELLTLLEADGGSSASSCSVCCEDYVAGDAVRVLGCRHKYHVECIDRWLLTATDYSRQPACPMCNHPLLSSTT</sequence>
<evidence type="ECO:0000313" key="6">
    <source>
        <dbReference type="EMBL" id="GFH31398.1"/>
    </source>
</evidence>
<evidence type="ECO:0000259" key="5">
    <source>
        <dbReference type="PROSITE" id="PS50089"/>
    </source>
</evidence>
<evidence type="ECO:0000256" key="2">
    <source>
        <dbReference type="ARBA" id="ARBA00022771"/>
    </source>
</evidence>
<keyword evidence="3" id="KW-0862">Zinc</keyword>
<evidence type="ECO:0000256" key="4">
    <source>
        <dbReference type="PROSITE-ProRule" id="PRU00175"/>
    </source>
</evidence>
<dbReference type="Pfam" id="PF13639">
    <property type="entry name" value="zf-RING_2"/>
    <property type="match status" value="1"/>
</dbReference>
<accession>A0A6A0AFH1</accession>
<keyword evidence="2 4" id="KW-0863">Zinc-finger</keyword>
<dbReference type="GO" id="GO:0005634">
    <property type="term" value="C:nucleus"/>
    <property type="evidence" value="ECO:0007669"/>
    <property type="project" value="TreeGrafter"/>
</dbReference>
<proteinExistence type="predicted"/>
<dbReference type="Gene3D" id="3.30.40.10">
    <property type="entry name" value="Zinc/RING finger domain, C3HC4 (zinc finger)"/>
    <property type="match status" value="1"/>
</dbReference>
<reference evidence="6 7" key="1">
    <citation type="submission" date="2020-02" db="EMBL/GenBank/DDBJ databases">
        <title>Draft genome sequence of Haematococcus lacustris strain NIES-144.</title>
        <authorList>
            <person name="Morimoto D."/>
            <person name="Nakagawa S."/>
            <person name="Yoshida T."/>
            <person name="Sawayama S."/>
        </authorList>
    </citation>
    <scope>NUCLEOTIDE SEQUENCE [LARGE SCALE GENOMIC DNA]</scope>
    <source>
        <strain evidence="6 7">NIES-144</strain>
    </source>
</reference>
<dbReference type="PANTHER" id="PTHR45931">
    <property type="entry name" value="SI:CH211-59O9.10"/>
    <property type="match status" value="1"/>
</dbReference>
<comment type="caution">
    <text evidence="6">The sequence shown here is derived from an EMBL/GenBank/DDBJ whole genome shotgun (WGS) entry which is preliminary data.</text>
</comment>
<dbReference type="PROSITE" id="PS50089">
    <property type="entry name" value="ZF_RING_2"/>
    <property type="match status" value="1"/>
</dbReference>
<dbReference type="InterPro" id="IPR051834">
    <property type="entry name" value="RING_finger_E3_ligase"/>
</dbReference>
<dbReference type="PANTHER" id="PTHR45931:SF3">
    <property type="entry name" value="RING ZINC FINGER-CONTAINING PROTEIN"/>
    <property type="match status" value="1"/>
</dbReference>
<dbReference type="AlphaFoldDB" id="A0A6A0AFH1"/>
<dbReference type="InterPro" id="IPR013083">
    <property type="entry name" value="Znf_RING/FYVE/PHD"/>
</dbReference>
<dbReference type="Proteomes" id="UP000485058">
    <property type="component" value="Unassembled WGS sequence"/>
</dbReference>
<gene>
    <name evidence="6" type="ORF">HaLaN_30436</name>
</gene>
<dbReference type="SMART" id="SM00184">
    <property type="entry name" value="RING"/>
    <property type="match status" value="1"/>
</dbReference>
<feature type="domain" description="RING-type" evidence="5">
    <location>
        <begin position="78"/>
        <end position="125"/>
    </location>
</feature>
<organism evidence="6 7">
    <name type="scientific">Haematococcus lacustris</name>
    <name type="common">Green alga</name>
    <name type="synonym">Haematococcus pluvialis</name>
    <dbReference type="NCBI Taxonomy" id="44745"/>
    <lineage>
        <taxon>Eukaryota</taxon>
        <taxon>Viridiplantae</taxon>
        <taxon>Chlorophyta</taxon>
        <taxon>core chlorophytes</taxon>
        <taxon>Chlorophyceae</taxon>
        <taxon>CS clade</taxon>
        <taxon>Chlamydomonadales</taxon>
        <taxon>Haematococcaceae</taxon>
        <taxon>Haematococcus</taxon>
    </lineage>
</organism>
<evidence type="ECO:0000256" key="3">
    <source>
        <dbReference type="ARBA" id="ARBA00022833"/>
    </source>
</evidence>
<dbReference type="EMBL" id="BLLF01005594">
    <property type="protein sequence ID" value="GFH31398.1"/>
    <property type="molecule type" value="Genomic_DNA"/>
</dbReference>
<dbReference type="GO" id="GO:0061630">
    <property type="term" value="F:ubiquitin protein ligase activity"/>
    <property type="evidence" value="ECO:0007669"/>
    <property type="project" value="TreeGrafter"/>
</dbReference>
<dbReference type="GO" id="GO:0006511">
    <property type="term" value="P:ubiquitin-dependent protein catabolic process"/>
    <property type="evidence" value="ECO:0007669"/>
    <property type="project" value="TreeGrafter"/>
</dbReference>
<protein>
    <submittedName>
        <fullName evidence="6">RING-type domain-containing protein</fullName>
    </submittedName>
</protein>
<keyword evidence="1" id="KW-0479">Metal-binding</keyword>
<dbReference type="GO" id="GO:0008270">
    <property type="term" value="F:zinc ion binding"/>
    <property type="evidence" value="ECO:0007669"/>
    <property type="project" value="UniProtKB-KW"/>
</dbReference>
<evidence type="ECO:0000313" key="7">
    <source>
        <dbReference type="Proteomes" id="UP000485058"/>
    </source>
</evidence>
<dbReference type="InterPro" id="IPR001841">
    <property type="entry name" value="Znf_RING"/>
</dbReference>
<keyword evidence="7" id="KW-1185">Reference proteome</keyword>
<dbReference type="SUPFAM" id="SSF57850">
    <property type="entry name" value="RING/U-box"/>
    <property type="match status" value="1"/>
</dbReference>
<evidence type="ECO:0000256" key="1">
    <source>
        <dbReference type="ARBA" id="ARBA00022723"/>
    </source>
</evidence>
<name>A0A6A0AFH1_HAELA</name>